<protein>
    <recommendedName>
        <fullName evidence="1">DAGKc domain-containing protein</fullName>
    </recommendedName>
</protein>
<evidence type="ECO:0000313" key="3">
    <source>
        <dbReference type="Proteomes" id="UP000176864"/>
    </source>
</evidence>
<dbReference type="Gene3D" id="2.60.200.40">
    <property type="match status" value="1"/>
</dbReference>
<dbReference type="InterPro" id="IPR017438">
    <property type="entry name" value="ATP-NAD_kinase_N"/>
</dbReference>
<evidence type="ECO:0000313" key="2">
    <source>
        <dbReference type="EMBL" id="OGE77830.1"/>
    </source>
</evidence>
<gene>
    <name evidence="2" type="ORF">A2751_02160</name>
</gene>
<sequence>MYFYIFDPGKDKEVKYFERIQGRLLNLIAEHHIEGETYRVTSIRTVELLVDQAIGLEAKTIIVVGSDSTLNRAINALVRHHADITVGFISLDSDSRLGQIFGITPDIELSVKTLAGRLVASLDLGEINEHYFLSKVELGENQFSQIEPGFMGLSSVRTFMRLAPFEVQLELDDSFRVSSEVLGAQIINCRNNAGCKVKLGDPTDKLLDILLLNKLASGQIIRYRRELATGCLDNVPGATIMHAKQIEVLGPRKLPLSIEGQVYTKAPAIIKVAKQKIKMIVGKSRQF</sequence>
<comment type="caution">
    <text evidence="2">The sequence shown here is derived from an EMBL/GenBank/DDBJ whole genome shotgun (WGS) entry which is preliminary data.</text>
</comment>
<dbReference type="InterPro" id="IPR016064">
    <property type="entry name" value="NAD/diacylglycerol_kinase_sf"/>
</dbReference>
<feature type="domain" description="DAGKc" evidence="1">
    <location>
        <begin position="22"/>
        <end position="126"/>
    </location>
</feature>
<name>A0A1F5NK97_9BACT</name>
<reference evidence="2 3" key="1">
    <citation type="journal article" date="2016" name="Nat. Commun.">
        <title>Thousands of microbial genomes shed light on interconnected biogeochemical processes in an aquifer system.</title>
        <authorList>
            <person name="Anantharaman K."/>
            <person name="Brown C.T."/>
            <person name="Hug L.A."/>
            <person name="Sharon I."/>
            <person name="Castelle C.J."/>
            <person name="Probst A.J."/>
            <person name="Thomas B.C."/>
            <person name="Singh A."/>
            <person name="Wilkins M.J."/>
            <person name="Karaoz U."/>
            <person name="Brodie E.L."/>
            <person name="Williams K.H."/>
            <person name="Hubbard S.S."/>
            <person name="Banfield J.F."/>
        </authorList>
    </citation>
    <scope>NUCLEOTIDE SEQUENCE [LARGE SCALE GENOMIC DNA]</scope>
</reference>
<evidence type="ECO:0000259" key="1">
    <source>
        <dbReference type="Pfam" id="PF00781"/>
    </source>
</evidence>
<dbReference type="AlphaFoldDB" id="A0A1F5NK97"/>
<dbReference type="InterPro" id="IPR001206">
    <property type="entry name" value="Diacylglycerol_kinase_cat_dom"/>
</dbReference>
<dbReference type="EMBL" id="MFEK01000016">
    <property type="protein sequence ID" value="OGE77830.1"/>
    <property type="molecule type" value="Genomic_DNA"/>
</dbReference>
<proteinExistence type="predicted"/>
<dbReference type="GO" id="GO:0016301">
    <property type="term" value="F:kinase activity"/>
    <property type="evidence" value="ECO:0007669"/>
    <property type="project" value="InterPro"/>
</dbReference>
<dbReference type="Proteomes" id="UP000176864">
    <property type="component" value="Unassembled WGS sequence"/>
</dbReference>
<accession>A0A1F5NK97</accession>
<dbReference type="Gene3D" id="3.40.50.10330">
    <property type="entry name" value="Probable inorganic polyphosphate/atp-NAD kinase, domain 1"/>
    <property type="match status" value="1"/>
</dbReference>
<dbReference type="SUPFAM" id="SSF111331">
    <property type="entry name" value="NAD kinase/diacylglycerol kinase-like"/>
    <property type="match status" value="1"/>
</dbReference>
<organism evidence="2 3">
    <name type="scientific">Candidatus Doudnabacteria bacterium RIFCSPHIGHO2_01_FULL_46_14</name>
    <dbReference type="NCBI Taxonomy" id="1817824"/>
    <lineage>
        <taxon>Bacteria</taxon>
        <taxon>Candidatus Doudnaibacteriota</taxon>
    </lineage>
</organism>
<dbReference type="Pfam" id="PF00781">
    <property type="entry name" value="DAGK_cat"/>
    <property type="match status" value="1"/>
</dbReference>
<dbReference type="STRING" id="1817824.A2751_02160"/>